<name>S8E2S6_9LAMI</name>
<dbReference type="PANTHER" id="PTHR33223:SF11">
    <property type="entry name" value="ELEMENT PROTEIN, PUTATIVE-RELATED"/>
    <property type="match status" value="1"/>
</dbReference>
<comment type="caution">
    <text evidence="2">The sequence shown here is derived from an EMBL/GenBank/DDBJ whole genome shotgun (WGS) entry which is preliminary data.</text>
</comment>
<organism evidence="2 3">
    <name type="scientific">Genlisea aurea</name>
    <dbReference type="NCBI Taxonomy" id="192259"/>
    <lineage>
        <taxon>Eukaryota</taxon>
        <taxon>Viridiplantae</taxon>
        <taxon>Streptophyta</taxon>
        <taxon>Embryophyta</taxon>
        <taxon>Tracheophyta</taxon>
        <taxon>Spermatophyta</taxon>
        <taxon>Magnoliopsida</taxon>
        <taxon>eudicotyledons</taxon>
        <taxon>Gunneridae</taxon>
        <taxon>Pentapetalae</taxon>
        <taxon>asterids</taxon>
        <taxon>lamiids</taxon>
        <taxon>Lamiales</taxon>
        <taxon>Lentibulariaceae</taxon>
        <taxon>Genlisea</taxon>
    </lineage>
</organism>
<feature type="domain" description="Retrotransposon gag" evidence="1">
    <location>
        <begin position="34"/>
        <end position="128"/>
    </location>
</feature>
<gene>
    <name evidence="2" type="ORF">M569_04784</name>
</gene>
<feature type="non-terminal residue" evidence="2">
    <location>
        <position position="154"/>
    </location>
</feature>
<dbReference type="Pfam" id="PF03732">
    <property type="entry name" value="Retrotrans_gag"/>
    <property type="match status" value="1"/>
</dbReference>
<reference evidence="2 3" key="1">
    <citation type="journal article" date="2013" name="BMC Genomics">
        <title>The miniature genome of a carnivorous plant Genlisea aurea contains a low number of genes and short non-coding sequences.</title>
        <authorList>
            <person name="Leushkin E.V."/>
            <person name="Sutormin R.A."/>
            <person name="Nabieva E.R."/>
            <person name="Penin A.A."/>
            <person name="Kondrashov A.S."/>
            <person name="Logacheva M.D."/>
        </authorList>
    </citation>
    <scope>NUCLEOTIDE SEQUENCE [LARGE SCALE GENOMIC DNA]</scope>
</reference>
<dbReference type="AlphaFoldDB" id="S8E2S6"/>
<dbReference type="InterPro" id="IPR005162">
    <property type="entry name" value="Retrotrans_gag_dom"/>
</dbReference>
<proteinExistence type="predicted"/>
<dbReference type="EMBL" id="AUSU01001872">
    <property type="protein sequence ID" value="EPS69978.1"/>
    <property type="molecule type" value="Genomic_DNA"/>
</dbReference>
<evidence type="ECO:0000259" key="1">
    <source>
        <dbReference type="Pfam" id="PF03732"/>
    </source>
</evidence>
<dbReference type="OrthoDB" id="913731at2759"/>
<evidence type="ECO:0000313" key="3">
    <source>
        <dbReference type="Proteomes" id="UP000015453"/>
    </source>
</evidence>
<protein>
    <recommendedName>
        <fullName evidence="1">Retrotransposon gag domain-containing protein</fullName>
    </recommendedName>
</protein>
<evidence type="ECO:0000313" key="2">
    <source>
        <dbReference type="EMBL" id="EPS69978.1"/>
    </source>
</evidence>
<keyword evidence="3" id="KW-1185">Reference proteome</keyword>
<dbReference type="PANTHER" id="PTHR33223">
    <property type="entry name" value="CCHC-TYPE DOMAIN-CONTAINING PROTEIN"/>
    <property type="match status" value="1"/>
</dbReference>
<feature type="non-terminal residue" evidence="2">
    <location>
        <position position="1"/>
    </location>
</feature>
<dbReference type="Proteomes" id="UP000015453">
    <property type="component" value="Unassembled WGS sequence"/>
</dbReference>
<accession>S8E2S6</accession>
<sequence length="154" mass="18223">FSGEVSEEAEAWLKTFEGKCKFLGVPDEVKTLIAVQWFDGRASTWWNSVETSLIAGMETNWDVFKKIYLDYFFPKELRNRKKREFNQLVQGNMKVMQYREKFQDLGRYAPKVMDDEEEKIQKFYDGLSRHIRVPLTELRASTFAEVVNFALEIE</sequence>